<evidence type="ECO:0000313" key="3">
    <source>
        <dbReference type="Proteomes" id="UP000323632"/>
    </source>
</evidence>
<comment type="caution">
    <text evidence="2">The sequence shown here is derived from an EMBL/GenBank/DDBJ whole genome shotgun (WGS) entry which is preliminary data.</text>
</comment>
<protein>
    <submittedName>
        <fullName evidence="2">SGNH/GDSL hydrolase family protein</fullName>
    </submittedName>
</protein>
<keyword evidence="2" id="KW-0378">Hydrolase</keyword>
<evidence type="ECO:0000259" key="1">
    <source>
        <dbReference type="Pfam" id="PF13472"/>
    </source>
</evidence>
<dbReference type="Pfam" id="PF13472">
    <property type="entry name" value="Lipase_GDSL_2"/>
    <property type="match status" value="1"/>
</dbReference>
<organism evidence="2 3">
    <name type="scientific">Taibaiella lutea</name>
    <dbReference type="NCBI Taxonomy" id="2608001"/>
    <lineage>
        <taxon>Bacteria</taxon>
        <taxon>Pseudomonadati</taxon>
        <taxon>Bacteroidota</taxon>
        <taxon>Chitinophagia</taxon>
        <taxon>Chitinophagales</taxon>
        <taxon>Chitinophagaceae</taxon>
        <taxon>Taibaiella</taxon>
    </lineage>
</organism>
<feature type="domain" description="SGNH hydrolase-type esterase" evidence="1">
    <location>
        <begin position="7"/>
        <end position="185"/>
    </location>
</feature>
<dbReference type="AlphaFoldDB" id="A0A5M6CNT0"/>
<proteinExistence type="predicted"/>
<dbReference type="Gene3D" id="3.40.50.1110">
    <property type="entry name" value="SGNH hydrolase"/>
    <property type="match status" value="1"/>
</dbReference>
<dbReference type="EMBL" id="VWSH01000001">
    <property type="protein sequence ID" value="KAA5536871.1"/>
    <property type="molecule type" value="Genomic_DNA"/>
</dbReference>
<accession>A0A5M6CNT0</accession>
<name>A0A5M6CNT0_9BACT</name>
<keyword evidence="3" id="KW-1185">Reference proteome</keyword>
<sequence>MKLTYLALGDSYTIGEQVAAEENFPHQTTAILKNKYNIEIVEPKIIAVTGWTTDELNAAIKEEKIQEHFDIVTLLIGVNNQYRGRDTENYETEFRDLLNQAIAFANGRMSHVFVLSIPDWGVTPFAEGKDRVVIAKQIDAYNKVNKEVTLSLSCNYVEITESTRINGLDESYLTPDKLHYAAKEYKIWSEKLAKSIAEKID</sequence>
<dbReference type="Proteomes" id="UP000323632">
    <property type="component" value="Unassembled WGS sequence"/>
</dbReference>
<gene>
    <name evidence="2" type="ORF">F0919_04145</name>
</gene>
<evidence type="ECO:0000313" key="2">
    <source>
        <dbReference type="EMBL" id="KAA5536871.1"/>
    </source>
</evidence>
<reference evidence="2 3" key="1">
    <citation type="submission" date="2019-09" db="EMBL/GenBank/DDBJ databases">
        <title>Genome sequence and assembly of Taibaiella sp.</title>
        <authorList>
            <person name="Chhetri G."/>
        </authorList>
    </citation>
    <scope>NUCLEOTIDE SEQUENCE [LARGE SCALE GENOMIC DNA]</scope>
    <source>
        <strain evidence="2 3">KVB11</strain>
    </source>
</reference>
<dbReference type="SUPFAM" id="SSF52266">
    <property type="entry name" value="SGNH hydrolase"/>
    <property type="match status" value="1"/>
</dbReference>
<dbReference type="RefSeq" id="WP_150031448.1">
    <property type="nucleotide sequence ID" value="NZ_VWSH01000001.1"/>
</dbReference>
<dbReference type="InterPro" id="IPR013830">
    <property type="entry name" value="SGNH_hydro"/>
</dbReference>
<dbReference type="GO" id="GO:0016788">
    <property type="term" value="F:hydrolase activity, acting on ester bonds"/>
    <property type="evidence" value="ECO:0007669"/>
    <property type="project" value="UniProtKB-ARBA"/>
</dbReference>
<dbReference type="InterPro" id="IPR036514">
    <property type="entry name" value="SGNH_hydro_sf"/>
</dbReference>